<dbReference type="FunFam" id="3.20.10.10:FF:000007">
    <property type="entry name" value="Branched-chain-amino-acid aminotransferase, mitochondrial"/>
    <property type="match status" value="1"/>
</dbReference>
<keyword evidence="4 11" id="KW-0028">Amino-acid biosynthesis</keyword>
<protein>
    <recommendedName>
        <fullName evidence="11">Branched-chain-amino-acid aminotransferase</fullName>
        <ecNumber evidence="11">2.6.1.42</ecNumber>
    </recommendedName>
</protein>
<comment type="catalytic activity">
    <reaction evidence="11">
        <text>L-valine + 2-oxoglutarate = 3-methyl-2-oxobutanoate + L-glutamate</text>
        <dbReference type="Rhea" id="RHEA:24813"/>
        <dbReference type="ChEBI" id="CHEBI:11851"/>
        <dbReference type="ChEBI" id="CHEBI:16810"/>
        <dbReference type="ChEBI" id="CHEBI:29985"/>
        <dbReference type="ChEBI" id="CHEBI:57762"/>
        <dbReference type="EC" id="2.6.1.42"/>
    </reaction>
</comment>
<dbReference type="GO" id="GO:0005739">
    <property type="term" value="C:mitochondrion"/>
    <property type="evidence" value="ECO:0007669"/>
    <property type="project" value="TreeGrafter"/>
</dbReference>
<name>A0A6P7T0M6_9MOLL</name>
<dbReference type="EC" id="2.6.1.42" evidence="11"/>
<dbReference type="PIRSF" id="PIRSF006468">
    <property type="entry name" value="BCAT1"/>
    <property type="match status" value="1"/>
</dbReference>
<dbReference type="Pfam" id="PF01063">
    <property type="entry name" value="Aminotran_4"/>
    <property type="match status" value="1"/>
</dbReference>
<dbReference type="InterPro" id="IPR043131">
    <property type="entry name" value="BCAT-like_N"/>
</dbReference>
<keyword evidence="6 10" id="KW-0663">Pyridoxal phosphate</keyword>
<sequence>MASFLKLQSSLYLLRLTGQSWLPRYSSSFTAAQAIVQKSKNPQPKPASNELVFGRFFTDHMLEIEWSAEGGWGKPQISPFHNLLIHPAAKALHYAVELFEGMKAYRGPDNRIRLFRPMENMNRMNNSAQRVSLPTFDGRELVECIKKLVSLDADWVPATPGDTLYIRPTLVGTEPTLGVSPPNRALLFVIASPVGPYFPTGIKPVTLMADPRYVRSWPGGPGEYKMGSNYAPTLLPQVEALQKSCQQVLWLFGEDHQLTEVGTMNLFIYWINEDGEKELITPPLNGLILPGVTRRSLLELARDWNEFKVSEKEINMKEFLTALNEKRIVEVFGAGTACVVCPVERILYNEEKFALPTMDNGAKLVNRFLSTLMDIQFGRVEHKWSEIIE</sequence>
<dbReference type="PROSITE" id="PS00770">
    <property type="entry name" value="AA_TRANSFER_CLASS_4"/>
    <property type="match status" value="1"/>
</dbReference>
<evidence type="ECO:0000313" key="12">
    <source>
        <dbReference type="Proteomes" id="UP000515154"/>
    </source>
</evidence>
<comment type="cofactor">
    <cofactor evidence="1 10">
        <name>pyridoxal 5'-phosphate</name>
        <dbReference type="ChEBI" id="CHEBI:597326"/>
    </cofactor>
</comment>
<dbReference type="KEGG" id="osn:115218526"/>
<keyword evidence="3 11" id="KW-0032">Aminotransferase</keyword>
<dbReference type="FunFam" id="3.30.470.10:FF:000002">
    <property type="entry name" value="Branched-chain-amino-acid aminotransferase"/>
    <property type="match status" value="1"/>
</dbReference>
<keyword evidence="7 11" id="KW-0100">Branched-chain amino acid biosynthesis</keyword>
<proteinExistence type="inferred from homology"/>
<evidence type="ECO:0000256" key="3">
    <source>
        <dbReference type="ARBA" id="ARBA00022576"/>
    </source>
</evidence>
<evidence type="ECO:0000256" key="4">
    <source>
        <dbReference type="ARBA" id="ARBA00022605"/>
    </source>
</evidence>
<dbReference type="Gene3D" id="3.20.10.10">
    <property type="entry name" value="D-amino Acid Aminotransferase, subunit A, domain 2"/>
    <property type="match status" value="1"/>
</dbReference>
<accession>A0A6P7T0M6</accession>
<evidence type="ECO:0000256" key="10">
    <source>
        <dbReference type="RuleBase" id="RU004516"/>
    </source>
</evidence>
<dbReference type="InterPro" id="IPR001544">
    <property type="entry name" value="Aminotrans_IV"/>
</dbReference>
<dbReference type="PANTHER" id="PTHR11825:SF44">
    <property type="entry name" value="BRANCHED-CHAIN-AMINO-ACID AMINOTRANSFERASE"/>
    <property type="match status" value="1"/>
</dbReference>
<evidence type="ECO:0000256" key="6">
    <source>
        <dbReference type="ARBA" id="ARBA00022898"/>
    </source>
</evidence>
<feature type="modified residue" description="N6-(pyridoxal phosphate)lysine" evidence="8">
    <location>
        <position position="225"/>
    </location>
</feature>
<keyword evidence="12" id="KW-1185">Reference proteome</keyword>
<evidence type="ECO:0000256" key="8">
    <source>
        <dbReference type="PIRSR" id="PIRSR006468-1"/>
    </source>
</evidence>
<reference evidence="13" key="1">
    <citation type="submission" date="2025-08" db="UniProtKB">
        <authorList>
            <consortium name="RefSeq"/>
        </authorList>
    </citation>
    <scope>IDENTIFICATION</scope>
</reference>
<evidence type="ECO:0000256" key="7">
    <source>
        <dbReference type="ARBA" id="ARBA00023304"/>
    </source>
</evidence>
<dbReference type="PANTHER" id="PTHR11825">
    <property type="entry name" value="SUBGROUP IIII AMINOTRANSFERASE"/>
    <property type="match status" value="1"/>
</dbReference>
<dbReference type="GO" id="GO:0009098">
    <property type="term" value="P:L-leucine biosynthetic process"/>
    <property type="evidence" value="ECO:0007669"/>
    <property type="project" value="TreeGrafter"/>
</dbReference>
<dbReference type="InterPro" id="IPR036038">
    <property type="entry name" value="Aminotransferase-like"/>
</dbReference>
<dbReference type="InterPro" id="IPR033939">
    <property type="entry name" value="BCAT_family"/>
</dbReference>
<evidence type="ECO:0000256" key="11">
    <source>
        <dbReference type="RuleBase" id="RU004517"/>
    </source>
</evidence>
<dbReference type="InterPro" id="IPR043132">
    <property type="entry name" value="BCAT-like_C"/>
</dbReference>
<keyword evidence="5 11" id="KW-0808">Transferase</keyword>
<evidence type="ECO:0000256" key="1">
    <source>
        <dbReference type="ARBA" id="ARBA00001933"/>
    </source>
</evidence>
<evidence type="ECO:0000256" key="5">
    <source>
        <dbReference type="ARBA" id="ARBA00022679"/>
    </source>
</evidence>
<dbReference type="GO" id="GO:0004084">
    <property type="term" value="F:branched-chain-amino-acid transaminase activity"/>
    <property type="evidence" value="ECO:0007669"/>
    <property type="project" value="UniProtKB-EC"/>
</dbReference>
<evidence type="ECO:0000256" key="2">
    <source>
        <dbReference type="ARBA" id="ARBA00009320"/>
    </source>
</evidence>
<dbReference type="NCBIfam" id="TIGR01123">
    <property type="entry name" value="ilvE_II"/>
    <property type="match status" value="1"/>
</dbReference>
<comment type="catalytic activity">
    <reaction evidence="11">
        <text>L-isoleucine + 2-oxoglutarate = (S)-3-methyl-2-oxopentanoate + L-glutamate</text>
        <dbReference type="Rhea" id="RHEA:24801"/>
        <dbReference type="ChEBI" id="CHEBI:16810"/>
        <dbReference type="ChEBI" id="CHEBI:29985"/>
        <dbReference type="ChEBI" id="CHEBI:35146"/>
        <dbReference type="ChEBI" id="CHEBI:58045"/>
        <dbReference type="EC" id="2.6.1.42"/>
    </reaction>
</comment>
<dbReference type="CDD" id="cd01557">
    <property type="entry name" value="BCAT_beta_family"/>
    <property type="match status" value="1"/>
</dbReference>
<comment type="similarity">
    <text evidence="2 9">Belongs to the class-IV pyridoxal-phosphate-dependent aminotransferase family.</text>
</comment>
<dbReference type="GO" id="GO:0009099">
    <property type="term" value="P:L-valine biosynthetic process"/>
    <property type="evidence" value="ECO:0007669"/>
    <property type="project" value="TreeGrafter"/>
</dbReference>
<comment type="catalytic activity">
    <reaction evidence="11">
        <text>L-leucine + 2-oxoglutarate = 4-methyl-2-oxopentanoate + L-glutamate</text>
        <dbReference type="Rhea" id="RHEA:18321"/>
        <dbReference type="ChEBI" id="CHEBI:16810"/>
        <dbReference type="ChEBI" id="CHEBI:17865"/>
        <dbReference type="ChEBI" id="CHEBI:29985"/>
        <dbReference type="ChEBI" id="CHEBI:57427"/>
        <dbReference type="EC" id="2.6.1.42"/>
    </reaction>
</comment>
<dbReference type="InterPro" id="IPR005786">
    <property type="entry name" value="B_amino_transII"/>
</dbReference>
<dbReference type="SUPFAM" id="SSF56752">
    <property type="entry name" value="D-aminoacid aminotransferase-like PLP-dependent enzymes"/>
    <property type="match status" value="1"/>
</dbReference>
<dbReference type="NCBIfam" id="NF009897">
    <property type="entry name" value="PRK13357.1"/>
    <property type="match status" value="1"/>
</dbReference>
<dbReference type="Proteomes" id="UP000515154">
    <property type="component" value="Linkage group LG13"/>
</dbReference>
<dbReference type="AlphaFoldDB" id="A0A6P7T0M6"/>
<organism evidence="12 13">
    <name type="scientific">Octopus sinensis</name>
    <name type="common">East Asian common octopus</name>
    <dbReference type="NCBI Taxonomy" id="2607531"/>
    <lineage>
        <taxon>Eukaryota</taxon>
        <taxon>Metazoa</taxon>
        <taxon>Spiralia</taxon>
        <taxon>Lophotrochozoa</taxon>
        <taxon>Mollusca</taxon>
        <taxon>Cephalopoda</taxon>
        <taxon>Coleoidea</taxon>
        <taxon>Octopodiformes</taxon>
        <taxon>Octopoda</taxon>
        <taxon>Incirrata</taxon>
        <taxon>Octopodidae</taxon>
        <taxon>Octopus</taxon>
    </lineage>
</organism>
<dbReference type="Gene3D" id="3.30.470.10">
    <property type="match status" value="1"/>
</dbReference>
<gene>
    <name evidence="13" type="primary">LOC115218526</name>
</gene>
<evidence type="ECO:0000313" key="13">
    <source>
        <dbReference type="RefSeq" id="XP_029644253.1"/>
    </source>
</evidence>
<evidence type="ECO:0000256" key="9">
    <source>
        <dbReference type="RuleBase" id="RU004106"/>
    </source>
</evidence>
<dbReference type="InterPro" id="IPR018300">
    <property type="entry name" value="Aminotrans_IV_CS"/>
</dbReference>
<dbReference type="RefSeq" id="XP_029644253.1">
    <property type="nucleotide sequence ID" value="XM_029788393.2"/>
</dbReference>